<evidence type="ECO:0000256" key="11">
    <source>
        <dbReference type="SAM" id="Phobius"/>
    </source>
</evidence>
<evidence type="ECO:0000256" key="8">
    <source>
        <dbReference type="ARBA" id="ARBA00023136"/>
    </source>
</evidence>
<keyword evidence="7 9" id="KW-0129">CBS domain</keyword>
<keyword evidence="3" id="KW-1003">Cell membrane</keyword>
<dbReference type="PANTHER" id="PTHR43099:SF2">
    <property type="entry name" value="UPF0053 PROTEIN YRKA"/>
    <property type="match status" value="1"/>
</dbReference>
<dbReference type="AlphaFoldDB" id="A0A1S1V859"/>
<dbReference type="InterPro" id="IPR044751">
    <property type="entry name" value="Ion_transp-like_CBS"/>
</dbReference>
<dbReference type="PROSITE" id="PS51846">
    <property type="entry name" value="CNNM"/>
    <property type="match status" value="1"/>
</dbReference>
<dbReference type="EMBL" id="MKIE01000004">
    <property type="protein sequence ID" value="OHW62337.1"/>
    <property type="molecule type" value="Genomic_DNA"/>
</dbReference>
<name>A0A1S1V859_9FIRM</name>
<dbReference type="Gene3D" id="3.30.465.10">
    <property type="match status" value="1"/>
</dbReference>
<feature type="transmembrane region" description="Helical" evidence="11">
    <location>
        <begin position="66"/>
        <end position="88"/>
    </location>
</feature>
<feature type="transmembrane region" description="Helical" evidence="11">
    <location>
        <begin position="12"/>
        <end position="37"/>
    </location>
</feature>
<keyword evidence="6 10" id="KW-1133">Transmembrane helix</keyword>
<evidence type="ECO:0000256" key="6">
    <source>
        <dbReference type="ARBA" id="ARBA00022989"/>
    </source>
</evidence>
<dbReference type="Pfam" id="PF00571">
    <property type="entry name" value="CBS"/>
    <property type="match status" value="2"/>
</dbReference>
<evidence type="ECO:0000313" key="14">
    <source>
        <dbReference type="EMBL" id="OHW62337.1"/>
    </source>
</evidence>
<accession>A0A1S1V859</accession>
<keyword evidence="5" id="KW-0677">Repeat</keyword>
<evidence type="ECO:0000259" key="13">
    <source>
        <dbReference type="PROSITE" id="PS51846"/>
    </source>
</evidence>
<reference evidence="14 15" key="1">
    <citation type="submission" date="2016-09" db="EMBL/GenBank/DDBJ databases">
        <title>Genome sequence of Eubacterium angustum.</title>
        <authorList>
            <person name="Poehlein A."/>
            <person name="Daniel R."/>
        </authorList>
    </citation>
    <scope>NUCLEOTIDE SEQUENCE [LARGE SCALE GENOMIC DNA]</scope>
    <source>
        <strain evidence="14 15">DSM 1989</strain>
    </source>
</reference>
<feature type="domain" description="CBS" evidence="12">
    <location>
        <begin position="291"/>
        <end position="348"/>
    </location>
</feature>
<feature type="transmembrane region" description="Helical" evidence="11">
    <location>
        <begin position="108"/>
        <end position="129"/>
    </location>
</feature>
<comment type="caution">
    <text evidence="14">The sequence shown here is derived from an EMBL/GenBank/DDBJ whole genome shotgun (WGS) entry which is preliminary data.</text>
</comment>
<dbReference type="PANTHER" id="PTHR43099">
    <property type="entry name" value="UPF0053 PROTEIN YRKA"/>
    <property type="match status" value="1"/>
</dbReference>
<sequence length="454" mass="51032">MESDPEQNSLIFRFALILFLTAVNAFFASAEMAMVSLNRNRLTSLAKKGNKKAVLLEKLLSEPTKFLSTIQVGITLAGFFSSASAATGISGVFGEFLGGFGIPYGTQIAFVVVTVLLSYVTLVFGELYPKRLALQNSEKIAMFSVKPIMVVYKIAMPFVKLLSISTSLLIRLTGMETKGLEEKVSREEIRSLIGVGQEHGVINETEREMIDSIFRFDDKIAKTVMTPRTEVFMLDLDMPYSDYVDSIVSEKHSRIPVYRGDIDNIIGILNLKDFLTEAYELGFENVDIEKIMRPPYFVPERKYIDDLFKELQASNTHIAVLIDEYGGFSGIVTVEDLLEEIVGEIYDEFDEEDSNIKKISESEYLIRGLATVEDLNELLHLNLNEDSEEYDTLGGLLLHLIEYIPEPGEKKTVEYKNLLFDIALVKDNRIELVKLTILPDRDSKESAKGTSPTE</sequence>
<gene>
    <name evidence="14" type="primary">corC_2</name>
    <name evidence="14" type="ORF">EUAN_14080</name>
</gene>
<dbReference type="RefSeq" id="WP_071063047.1">
    <property type="nucleotide sequence ID" value="NZ_MKIE01000004.1"/>
</dbReference>
<evidence type="ECO:0000256" key="10">
    <source>
        <dbReference type="PROSITE-ProRule" id="PRU01193"/>
    </source>
</evidence>
<feature type="transmembrane region" description="Helical" evidence="11">
    <location>
        <begin position="150"/>
        <end position="170"/>
    </location>
</feature>
<keyword evidence="8 10" id="KW-0472">Membrane</keyword>
<dbReference type="InterPro" id="IPR046342">
    <property type="entry name" value="CBS_dom_sf"/>
</dbReference>
<dbReference type="InterPro" id="IPR016169">
    <property type="entry name" value="FAD-bd_PCMH_sub2"/>
</dbReference>
<evidence type="ECO:0000313" key="15">
    <source>
        <dbReference type="Proteomes" id="UP000180254"/>
    </source>
</evidence>
<dbReference type="InterPro" id="IPR000644">
    <property type="entry name" value="CBS_dom"/>
</dbReference>
<organism evidence="14 15">
    <name type="scientific">Andreesenia angusta</name>
    <dbReference type="NCBI Taxonomy" id="39480"/>
    <lineage>
        <taxon>Bacteria</taxon>
        <taxon>Bacillati</taxon>
        <taxon>Bacillota</taxon>
        <taxon>Tissierellia</taxon>
        <taxon>Tissierellales</taxon>
        <taxon>Gottschalkiaceae</taxon>
        <taxon>Andreesenia</taxon>
    </lineage>
</organism>
<evidence type="ECO:0000256" key="9">
    <source>
        <dbReference type="PROSITE-ProRule" id="PRU00703"/>
    </source>
</evidence>
<dbReference type="GO" id="GO:0050660">
    <property type="term" value="F:flavin adenine dinucleotide binding"/>
    <property type="evidence" value="ECO:0007669"/>
    <property type="project" value="InterPro"/>
</dbReference>
<evidence type="ECO:0000256" key="3">
    <source>
        <dbReference type="ARBA" id="ARBA00022475"/>
    </source>
</evidence>
<keyword evidence="4 10" id="KW-0812">Transmembrane</keyword>
<evidence type="ECO:0000256" key="4">
    <source>
        <dbReference type="ARBA" id="ARBA00022692"/>
    </source>
</evidence>
<dbReference type="Gene3D" id="3.10.580.10">
    <property type="entry name" value="CBS-domain"/>
    <property type="match status" value="1"/>
</dbReference>
<comment type="similarity">
    <text evidence="2">Belongs to the UPF0053 family.</text>
</comment>
<evidence type="ECO:0000256" key="2">
    <source>
        <dbReference type="ARBA" id="ARBA00006337"/>
    </source>
</evidence>
<feature type="domain" description="CBS" evidence="12">
    <location>
        <begin position="225"/>
        <end position="288"/>
    </location>
</feature>
<evidence type="ECO:0000256" key="5">
    <source>
        <dbReference type="ARBA" id="ARBA00022737"/>
    </source>
</evidence>
<dbReference type="Proteomes" id="UP000180254">
    <property type="component" value="Unassembled WGS sequence"/>
</dbReference>
<dbReference type="Pfam" id="PF01595">
    <property type="entry name" value="CNNM"/>
    <property type="match status" value="1"/>
</dbReference>
<comment type="subcellular location">
    <subcellularLocation>
        <location evidence="1">Cell membrane</location>
        <topology evidence="1">Multi-pass membrane protein</topology>
    </subcellularLocation>
</comment>
<dbReference type="InterPro" id="IPR002550">
    <property type="entry name" value="CNNM"/>
</dbReference>
<feature type="domain" description="CNNM transmembrane" evidence="13">
    <location>
        <begin position="6"/>
        <end position="206"/>
    </location>
</feature>
<evidence type="ECO:0000256" key="1">
    <source>
        <dbReference type="ARBA" id="ARBA00004651"/>
    </source>
</evidence>
<dbReference type="GO" id="GO:0005886">
    <property type="term" value="C:plasma membrane"/>
    <property type="evidence" value="ECO:0007669"/>
    <property type="project" value="UniProtKB-SubCell"/>
</dbReference>
<dbReference type="OrthoDB" id="9798188at2"/>
<dbReference type="Pfam" id="PF03471">
    <property type="entry name" value="CorC_HlyC"/>
    <property type="match status" value="1"/>
</dbReference>
<dbReference type="SUPFAM" id="SSF56176">
    <property type="entry name" value="FAD-binding/transporter-associated domain-like"/>
    <property type="match status" value="1"/>
</dbReference>
<dbReference type="InterPro" id="IPR005170">
    <property type="entry name" value="Transptr-assoc_dom"/>
</dbReference>
<protein>
    <submittedName>
        <fullName evidence="14">Magnesium and cobalt efflux protein CorC</fullName>
    </submittedName>
</protein>
<dbReference type="SMART" id="SM01091">
    <property type="entry name" value="CorC_HlyC"/>
    <property type="match status" value="1"/>
</dbReference>
<dbReference type="PROSITE" id="PS51371">
    <property type="entry name" value="CBS"/>
    <property type="match status" value="2"/>
</dbReference>
<dbReference type="SUPFAM" id="SSF54631">
    <property type="entry name" value="CBS-domain pair"/>
    <property type="match status" value="1"/>
</dbReference>
<dbReference type="InterPro" id="IPR051676">
    <property type="entry name" value="UPF0053_domain"/>
</dbReference>
<dbReference type="STRING" id="39480.EUAN_14080"/>
<evidence type="ECO:0000256" key="7">
    <source>
        <dbReference type="ARBA" id="ARBA00023122"/>
    </source>
</evidence>
<dbReference type="FunFam" id="3.10.580.10:FF:000002">
    <property type="entry name" value="Magnesium/cobalt efflux protein CorC"/>
    <property type="match status" value="1"/>
</dbReference>
<dbReference type="InterPro" id="IPR036318">
    <property type="entry name" value="FAD-bd_PCMH-like_sf"/>
</dbReference>
<keyword evidence="15" id="KW-1185">Reference proteome</keyword>
<dbReference type="CDD" id="cd04590">
    <property type="entry name" value="CBS_pair_CorC_HlyC_assoc"/>
    <property type="match status" value="1"/>
</dbReference>
<evidence type="ECO:0000259" key="12">
    <source>
        <dbReference type="PROSITE" id="PS51371"/>
    </source>
</evidence>
<proteinExistence type="inferred from homology"/>